<evidence type="ECO:0000256" key="5">
    <source>
        <dbReference type="ARBA" id="ARBA00022771"/>
    </source>
</evidence>
<evidence type="ECO:0000256" key="9">
    <source>
        <dbReference type="ARBA" id="ARBA00023163"/>
    </source>
</evidence>
<dbReference type="GO" id="GO:0001228">
    <property type="term" value="F:DNA-binding transcription activator activity, RNA polymerase II-specific"/>
    <property type="evidence" value="ECO:0007669"/>
    <property type="project" value="TreeGrafter"/>
</dbReference>
<keyword evidence="9" id="KW-0804">Transcription</keyword>
<feature type="binding site" evidence="12">
    <location>
        <position position="68"/>
    </location>
    <ligand>
        <name>Zn(2+)</name>
        <dbReference type="ChEBI" id="CHEBI:29105"/>
    </ligand>
</feature>
<dbReference type="PROSITE" id="PS50157">
    <property type="entry name" value="ZINC_FINGER_C2H2_2"/>
    <property type="match status" value="10"/>
</dbReference>
<keyword evidence="4" id="KW-0677">Repeat</keyword>
<feature type="binding site" evidence="12">
    <location>
        <position position="71"/>
    </location>
    <ligand>
        <name>Zn(2+)</name>
        <dbReference type="ChEBI" id="CHEBI:29105"/>
    </ligand>
</feature>
<accession>B0WXW7</accession>
<evidence type="ECO:0000256" key="2">
    <source>
        <dbReference type="ARBA" id="ARBA00006991"/>
    </source>
</evidence>
<evidence type="ECO:0000313" key="17">
    <source>
        <dbReference type="EnsemblMetazoa" id="CPIJ011864-PA"/>
    </source>
</evidence>
<keyword evidence="6 12" id="KW-0862">Zinc</keyword>
<feature type="binding site" evidence="12">
    <location>
        <position position="24"/>
    </location>
    <ligand>
        <name>Zn(2+)</name>
        <dbReference type="ChEBI" id="CHEBI:29105"/>
    </ligand>
</feature>
<dbReference type="InParanoid" id="B0WXW7"/>
<evidence type="ECO:0000256" key="10">
    <source>
        <dbReference type="ARBA" id="ARBA00023242"/>
    </source>
</evidence>
<evidence type="ECO:0000256" key="6">
    <source>
        <dbReference type="ARBA" id="ARBA00022833"/>
    </source>
</evidence>
<feature type="region of interest" description="Disordered" evidence="13">
    <location>
        <begin position="225"/>
        <end position="266"/>
    </location>
</feature>
<comment type="similarity">
    <text evidence="2">Belongs to the krueppel C2H2-type zinc-finger protein family.</text>
</comment>
<feature type="domain" description="C2H2-type" evidence="14">
    <location>
        <begin position="434"/>
        <end position="456"/>
    </location>
</feature>
<keyword evidence="10" id="KW-0539">Nucleus</keyword>
<dbReference type="SMART" id="SM00355">
    <property type="entry name" value="ZnF_C2H2"/>
    <property type="match status" value="13"/>
</dbReference>
<dbReference type="Pfam" id="PF00096">
    <property type="entry name" value="zf-C2H2"/>
    <property type="match status" value="1"/>
</dbReference>
<sequence>MKINTKFVIFSSGAPLTLLGCRLCLRFVPAHETLATDGAQVGGLSLVTSVQRLFGIRIRPDDFQRAMCLGCLAKLELVQTVRNQYRVNEFVYETVRKASRIELEVVAESELGAGERGRKRSGPDGGRGKLAKKKKVEEGLEIVAEEVDVGAMGDEFGEGLLEELGTHVGPMVSVGKRKKGGTKGKTLMKTSVVEVVAAAEKPKEVEDEFKSDLFEELEMVDNLEESSLEDDHNDEVEVEPVPVAEKEKKPKKDGSARKKTSEETKPKDNVKLTLVLSTTCFICNGTFSNRGELEMHLSMEHISEDGYTCAECDDGERFVMVQTYNLHLSHHDHSIRRFECSFCTMAFSVRNSRRLHENKKHGQSHKIRERHISESACDICGKTFAHQGNVLRHKKKEHEQFKGHKCKICERELTTRVSLLQHMLIHSDKRQCPYTCCHCEKRFRYISQLHKHKLKHHQAVMNDYLCFVCQSRFTSMEDYESHMRELHVHRESYEYSCRLCPEIPQTDQELETHITTAHASAKYPYFKCSSCPSKFHTKNQLFQHRKIDHGRFVCDRCGSCYSSKMGLQQHIDGKHLGKQWPRSKVALTPCKCQECGLVCSNVANMRRHQKAVHQGEKPYECASCGVRFATKSSMQNHVRCVHTGEAPFSCKHCGERFKETSIFSRHQKKCGLEGPKGGDGE</sequence>
<dbReference type="InterPro" id="IPR036236">
    <property type="entry name" value="Znf_C2H2_sf"/>
</dbReference>
<feature type="domain" description="C2H2-type" evidence="14">
    <location>
        <begin position="375"/>
        <end position="403"/>
    </location>
</feature>
<dbReference type="FunFam" id="3.30.160.60:FF:000099">
    <property type="entry name" value="Zinc finger protein 79"/>
    <property type="match status" value="1"/>
</dbReference>
<feature type="domain" description="C2H2-type" evidence="14">
    <location>
        <begin position="590"/>
        <end position="618"/>
    </location>
</feature>
<name>B0WXW7_CULQU</name>
<feature type="domain" description="C2H2-type" evidence="14">
    <location>
        <begin position="552"/>
        <end position="580"/>
    </location>
</feature>
<dbReference type="KEGG" id="cqu:CpipJ_CPIJ011864"/>
<feature type="domain" description="C2H2-type" evidence="14">
    <location>
        <begin position="278"/>
        <end position="306"/>
    </location>
</feature>
<dbReference type="PANTHER" id="PTHR24393">
    <property type="entry name" value="ZINC FINGER PROTEIN"/>
    <property type="match status" value="1"/>
</dbReference>
<dbReference type="VEuPathDB" id="VectorBase:CPIJ011864"/>
<dbReference type="OrthoDB" id="3437960at2759"/>
<reference evidence="16" key="1">
    <citation type="submission" date="2007-03" db="EMBL/GenBank/DDBJ databases">
        <title>Annotation of Culex pipiens quinquefasciatus.</title>
        <authorList>
            <consortium name="The Broad Institute Genome Sequencing Platform"/>
            <person name="Atkinson P.W."/>
            <person name="Hemingway J."/>
            <person name="Christensen B.M."/>
            <person name="Higgs S."/>
            <person name="Kodira C."/>
            <person name="Hannick L."/>
            <person name="Megy K."/>
            <person name="O'Leary S."/>
            <person name="Pearson M."/>
            <person name="Haas B.J."/>
            <person name="Mauceli E."/>
            <person name="Wortman J.R."/>
            <person name="Lee N.H."/>
            <person name="Guigo R."/>
            <person name="Stanke M."/>
            <person name="Alvarado L."/>
            <person name="Amedeo P."/>
            <person name="Antoine C.H."/>
            <person name="Arensburger P."/>
            <person name="Bidwell S.L."/>
            <person name="Crawford M."/>
            <person name="Camaro F."/>
            <person name="Devon K."/>
            <person name="Engels R."/>
            <person name="Hammond M."/>
            <person name="Howarth C."/>
            <person name="Koehrsen M."/>
            <person name="Lawson D."/>
            <person name="Montgomery P."/>
            <person name="Nene V."/>
            <person name="Nusbaum C."/>
            <person name="Puiu D."/>
            <person name="Romero-Severson J."/>
            <person name="Severson D.W."/>
            <person name="Shumway M."/>
            <person name="Sisk P."/>
            <person name="Stolte C."/>
            <person name="Zeng Q."/>
            <person name="Eisenstadt E."/>
            <person name="Fraser-Liggett C."/>
            <person name="Strausberg R."/>
            <person name="Galagan J."/>
            <person name="Birren B."/>
            <person name="Collins F.H."/>
        </authorList>
    </citation>
    <scope>NUCLEOTIDE SEQUENCE [LARGE SCALE GENOMIC DNA]</scope>
    <source>
        <strain evidence="16">JHB</strain>
    </source>
</reference>
<dbReference type="EMBL" id="DS232174">
    <property type="protein sequence ID" value="EDS36777.1"/>
    <property type="molecule type" value="Genomic_DNA"/>
</dbReference>
<evidence type="ECO:0000256" key="8">
    <source>
        <dbReference type="ARBA" id="ARBA00023125"/>
    </source>
</evidence>
<evidence type="ECO:0000256" key="11">
    <source>
        <dbReference type="PROSITE-ProRule" id="PRU00042"/>
    </source>
</evidence>
<feature type="compositionally biased region" description="Acidic residues" evidence="13">
    <location>
        <begin position="225"/>
        <end position="238"/>
    </location>
</feature>
<feature type="domain" description="C2H2-type" evidence="14">
    <location>
        <begin position="404"/>
        <end position="431"/>
    </location>
</feature>
<organism>
    <name type="scientific">Culex quinquefasciatus</name>
    <name type="common">Southern house mosquito</name>
    <name type="synonym">Culex pungens</name>
    <dbReference type="NCBI Taxonomy" id="7176"/>
    <lineage>
        <taxon>Eukaryota</taxon>
        <taxon>Metazoa</taxon>
        <taxon>Ecdysozoa</taxon>
        <taxon>Arthropoda</taxon>
        <taxon>Hexapoda</taxon>
        <taxon>Insecta</taxon>
        <taxon>Pterygota</taxon>
        <taxon>Neoptera</taxon>
        <taxon>Endopterygota</taxon>
        <taxon>Diptera</taxon>
        <taxon>Nematocera</taxon>
        <taxon>Culicoidea</taxon>
        <taxon>Culicidae</taxon>
        <taxon>Culicinae</taxon>
        <taxon>Culicini</taxon>
        <taxon>Culex</taxon>
        <taxon>Culex</taxon>
    </lineage>
</organism>
<evidence type="ECO:0000256" key="4">
    <source>
        <dbReference type="ARBA" id="ARBA00022737"/>
    </source>
</evidence>
<dbReference type="eggNOG" id="KOG1721">
    <property type="taxonomic scope" value="Eukaryota"/>
</dbReference>
<evidence type="ECO:0000256" key="3">
    <source>
        <dbReference type="ARBA" id="ARBA00022723"/>
    </source>
</evidence>
<feature type="domain" description="C2H2-type" evidence="14">
    <location>
        <begin position="648"/>
        <end position="675"/>
    </location>
</feature>
<keyword evidence="3 12" id="KW-0479">Metal-binding</keyword>
<dbReference type="GO" id="GO:0005634">
    <property type="term" value="C:nucleus"/>
    <property type="evidence" value="ECO:0007669"/>
    <property type="project" value="UniProtKB-SubCell"/>
</dbReference>
<evidence type="ECO:0000313" key="18">
    <source>
        <dbReference type="Proteomes" id="UP000002320"/>
    </source>
</evidence>
<dbReference type="EnsemblMetazoa" id="CPIJ011864-RA">
    <property type="protein sequence ID" value="CPIJ011864-PA"/>
    <property type="gene ID" value="CPIJ011864"/>
</dbReference>
<feature type="domain" description="ZAD" evidence="15">
    <location>
        <begin position="19"/>
        <end position="95"/>
    </location>
</feature>
<dbReference type="STRING" id="7176.B0WXW7"/>
<dbReference type="GO" id="GO:0000978">
    <property type="term" value="F:RNA polymerase II cis-regulatory region sequence-specific DNA binding"/>
    <property type="evidence" value="ECO:0007669"/>
    <property type="project" value="TreeGrafter"/>
</dbReference>
<dbReference type="InterPro" id="IPR012934">
    <property type="entry name" value="Znf_AD"/>
</dbReference>
<dbReference type="VEuPathDB" id="VectorBase:CQUJHB006992"/>
<feature type="domain" description="C2H2-type" evidence="14">
    <location>
        <begin position="526"/>
        <end position="549"/>
    </location>
</feature>
<gene>
    <name evidence="17" type="primary">6044780</name>
    <name evidence="16" type="ORF">CpipJ_CPIJ011864</name>
</gene>
<dbReference type="PROSITE" id="PS51915">
    <property type="entry name" value="ZAD"/>
    <property type="match status" value="1"/>
</dbReference>
<proteinExistence type="inferred from homology"/>
<feature type="compositionally biased region" description="Basic and acidic residues" evidence="13">
    <location>
        <begin position="244"/>
        <end position="266"/>
    </location>
</feature>
<dbReference type="AlphaFoldDB" id="B0WXW7"/>
<dbReference type="GO" id="GO:0008270">
    <property type="term" value="F:zinc ion binding"/>
    <property type="evidence" value="ECO:0007669"/>
    <property type="project" value="UniProtKB-UniRule"/>
</dbReference>
<dbReference type="PANTHER" id="PTHR24393:SF15">
    <property type="entry name" value="IP01243P-RELATED"/>
    <property type="match status" value="1"/>
</dbReference>
<keyword evidence="5 11" id="KW-0863">Zinc-finger</keyword>
<comment type="subcellular location">
    <subcellularLocation>
        <location evidence="1">Nucleus</location>
    </subcellularLocation>
</comment>
<dbReference type="Gene3D" id="3.30.160.60">
    <property type="entry name" value="Classic Zinc Finger"/>
    <property type="match status" value="8"/>
</dbReference>
<evidence type="ECO:0000313" key="16">
    <source>
        <dbReference type="EMBL" id="EDS36777.1"/>
    </source>
</evidence>
<evidence type="ECO:0000259" key="15">
    <source>
        <dbReference type="PROSITE" id="PS51915"/>
    </source>
</evidence>
<protein>
    <submittedName>
        <fullName evidence="16 17">Zinc finger protein 14</fullName>
    </submittedName>
</protein>
<feature type="domain" description="C2H2-type" evidence="14">
    <location>
        <begin position="464"/>
        <end position="492"/>
    </location>
</feature>
<dbReference type="PROSITE" id="PS00028">
    <property type="entry name" value="ZINC_FINGER_C2H2_1"/>
    <property type="match status" value="8"/>
</dbReference>
<evidence type="ECO:0000256" key="7">
    <source>
        <dbReference type="ARBA" id="ARBA00023015"/>
    </source>
</evidence>
<dbReference type="Proteomes" id="UP000002320">
    <property type="component" value="Unassembled WGS sequence"/>
</dbReference>
<evidence type="ECO:0000256" key="13">
    <source>
        <dbReference type="SAM" id="MobiDB-lite"/>
    </source>
</evidence>
<keyword evidence="8" id="KW-0238">DNA-binding</keyword>
<dbReference type="PROSITE" id="PS51257">
    <property type="entry name" value="PROKAR_LIPOPROTEIN"/>
    <property type="match status" value="1"/>
</dbReference>
<evidence type="ECO:0000259" key="14">
    <source>
        <dbReference type="PROSITE" id="PS50157"/>
    </source>
</evidence>
<keyword evidence="7" id="KW-0805">Transcription regulation</keyword>
<evidence type="ECO:0000256" key="12">
    <source>
        <dbReference type="PROSITE-ProRule" id="PRU01263"/>
    </source>
</evidence>
<evidence type="ECO:0000256" key="1">
    <source>
        <dbReference type="ARBA" id="ARBA00004123"/>
    </source>
</evidence>
<feature type="domain" description="C2H2-type" evidence="14">
    <location>
        <begin position="619"/>
        <end position="647"/>
    </location>
</feature>
<dbReference type="InterPro" id="IPR013087">
    <property type="entry name" value="Znf_C2H2_type"/>
</dbReference>
<dbReference type="SUPFAM" id="SSF57667">
    <property type="entry name" value="beta-beta-alpha zinc fingers"/>
    <property type="match status" value="4"/>
</dbReference>
<reference evidence="17" key="2">
    <citation type="submission" date="2020-05" db="UniProtKB">
        <authorList>
            <consortium name="EnsemblMetazoa"/>
        </authorList>
    </citation>
    <scope>IDENTIFICATION</scope>
    <source>
        <strain evidence="17">JHB</strain>
    </source>
</reference>
<dbReference type="HOGENOM" id="CLU_013641_0_0_1"/>
<feature type="binding site" evidence="12">
    <location>
        <position position="21"/>
    </location>
    <ligand>
        <name>Zn(2+)</name>
        <dbReference type="ChEBI" id="CHEBI:29105"/>
    </ligand>
</feature>
<keyword evidence="18" id="KW-1185">Reference proteome</keyword>
<dbReference type="OMA" id="METTRIH"/>
<feature type="region of interest" description="Disordered" evidence="13">
    <location>
        <begin position="112"/>
        <end position="132"/>
    </location>
</feature>